<dbReference type="PROSITE" id="PS50943">
    <property type="entry name" value="HTH_CROC1"/>
    <property type="match status" value="1"/>
</dbReference>
<dbReference type="CDD" id="cd00093">
    <property type="entry name" value="HTH_XRE"/>
    <property type="match status" value="1"/>
</dbReference>
<dbReference type="InterPro" id="IPR001387">
    <property type="entry name" value="Cro/C1-type_HTH"/>
</dbReference>
<protein>
    <submittedName>
        <fullName evidence="2">Helix-turn-helix transcriptional regulator</fullName>
    </submittedName>
</protein>
<dbReference type="SMART" id="SM00530">
    <property type="entry name" value="HTH_XRE"/>
    <property type="match status" value="1"/>
</dbReference>
<dbReference type="InterPro" id="IPR010982">
    <property type="entry name" value="Lambda_DNA-bd_dom_sf"/>
</dbReference>
<dbReference type="AlphaFoldDB" id="A0AA43PGW5"/>
<feature type="domain" description="HTH cro/C1-type" evidence="1">
    <location>
        <begin position="40"/>
        <end position="98"/>
    </location>
</feature>
<evidence type="ECO:0000259" key="1">
    <source>
        <dbReference type="PROSITE" id="PS50943"/>
    </source>
</evidence>
<evidence type="ECO:0000313" key="3">
    <source>
        <dbReference type="Proteomes" id="UP001157396"/>
    </source>
</evidence>
<dbReference type="SUPFAM" id="SSF47413">
    <property type="entry name" value="lambda repressor-like DNA-binding domains"/>
    <property type="match status" value="1"/>
</dbReference>
<sequence length="99" mass="11359">MNKVTDKEWQTATKELFEMDKDYREDWAFSEAKRELALNLNTARLEKGLTQQELADLSGKKRQNIGAIERENVNPSIKSLAEIAVAMNKKLVVSFEDID</sequence>
<name>A0AA43PGW5_9LACT</name>
<dbReference type="RefSeq" id="WP_240265561.1">
    <property type="nucleotide sequence ID" value="NZ_AP026069.1"/>
</dbReference>
<dbReference type="Pfam" id="PF01381">
    <property type="entry name" value="HTH_3"/>
    <property type="match status" value="1"/>
</dbReference>
<comment type="caution">
    <text evidence="2">The sequence shown here is derived from an EMBL/GenBank/DDBJ whole genome shotgun (WGS) entry which is preliminary data.</text>
</comment>
<accession>A0AA43PGW5</accession>
<dbReference type="Gene3D" id="1.10.260.40">
    <property type="entry name" value="lambda repressor-like DNA-binding domains"/>
    <property type="match status" value="1"/>
</dbReference>
<dbReference type="EMBL" id="JARYTV010000002">
    <property type="protein sequence ID" value="MDH7959443.1"/>
    <property type="molecule type" value="Genomic_DNA"/>
</dbReference>
<evidence type="ECO:0000313" key="2">
    <source>
        <dbReference type="EMBL" id="MDH7959443.1"/>
    </source>
</evidence>
<dbReference type="Proteomes" id="UP001157396">
    <property type="component" value="Unassembled WGS sequence"/>
</dbReference>
<dbReference type="GO" id="GO:0003677">
    <property type="term" value="F:DNA binding"/>
    <property type="evidence" value="ECO:0007669"/>
    <property type="project" value="InterPro"/>
</dbReference>
<reference evidence="2" key="1">
    <citation type="submission" date="2023-04" db="EMBL/GenBank/DDBJ databases">
        <title>Genomic analysis of Lactococcus garvieae isolates.</title>
        <authorList>
            <person name="Zhanghang C."/>
        </authorList>
    </citation>
    <scope>NUCLEOTIDE SEQUENCE</scope>
    <source>
        <strain evidence="2">ZB-1</strain>
    </source>
</reference>
<proteinExistence type="predicted"/>
<organism evidence="2 3">
    <name type="scientific">Lactococcus garvieae</name>
    <dbReference type="NCBI Taxonomy" id="1363"/>
    <lineage>
        <taxon>Bacteria</taxon>
        <taxon>Bacillati</taxon>
        <taxon>Bacillota</taxon>
        <taxon>Bacilli</taxon>
        <taxon>Lactobacillales</taxon>
        <taxon>Streptococcaceae</taxon>
        <taxon>Lactococcus</taxon>
    </lineage>
</organism>
<gene>
    <name evidence="2" type="ORF">QHR29_03045</name>
</gene>